<gene>
    <name evidence="3" type="ORF">FAZ78_01070</name>
</gene>
<dbReference type="GO" id="GO:0006171">
    <property type="term" value="P:cAMP biosynthetic process"/>
    <property type="evidence" value="ECO:0007669"/>
    <property type="project" value="TreeGrafter"/>
</dbReference>
<dbReference type="InterPro" id="IPR007890">
    <property type="entry name" value="CHASE2"/>
</dbReference>
<dbReference type="GO" id="GO:0035556">
    <property type="term" value="P:intracellular signal transduction"/>
    <property type="evidence" value="ECO:0007669"/>
    <property type="project" value="InterPro"/>
</dbReference>
<dbReference type="RefSeq" id="WP_136790932.1">
    <property type="nucleotide sequence ID" value="NZ_SWAU01000004.1"/>
</dbReference>
<dbReference type="SMART" id="SM00044">
    <property type="entry name" value="CYCc"/>
    <property type="match status" value="1"/>
</dbReference>
<dbReference type="SUPFAM" id="SSF55073">
    <property type="entry name" value="Nucleotide cyclase"/>
    <property type="match status" value="1"/>
</dbReference>
<accession>A0A4U0Z515</accession>
<dbReference type="Gene3D" id="3.30.70.1230">
    <property type="entry name" value="Nucleotide cyclase"/>
    <property type="match status" value="1"/>
</dbReference>
<proteinExistence type="predicted"/>
<dbReference type="Proteomes" id="UP000306340">
    <property type="component" value="Unassembled WGS sequence"/>
</dbReference>
<dbReference type="EMBL" id="SWAU01000004">
    <property type="protein sequence ID" value="TKA98356.1"/>
    <property type="molecule type" value="Genomic_DNA"/>
</dbReference>
<dbReference type="AlphaFoldDB" id="A0A4U0Z515"/>
<feature type="transmembrane region" description="Helical" evidence="1">
    <location>
        <begin position="12"/>
        <end position="29"/>
    </location>
</feature>
<reference evidence="3 4" key="1">
    <citation type="submission" date="2019-04" db="EMBL/GenBank/DDBJ databases">
        <title>Crypto-aerobic microbial life in anoxic (sulfidic) marine sediments.</title>
        <authorList>
            <person name="Bhattacharya S."/>
            <person name="Roy C."/>
            <person name="Mondal N."/>
            <person name="Sarkar J."/>
            <person name="Mandal S."/>
            <person name="Rameez M.J."/>
            <person name="Ghosh W."/>
        </authorList>
    </citation>
    <scope>NUCLEOTIDE SEQUENCE [LARGE SCALE GENOMIC DNA]</scope>
    <source>
        <strain evidence="3 4">SBBC</strain>
    </source>
</reference>
<evidence type="ECO:0000256" key="1">
    <source>
        <dbReference type="SAM" id="Phobius"/>
    </source>
</evidence>
<dbReference type="InterPro" id="IPR050697">
    <property type="entry name" value="Adenylyl/Guanylyl_Cyclase_3/4"/>
</dbReference>
<dbReference type="Pfam" id="PF00211">
    <property type="entry name" value="Guanylate_cyc"/>
    <property type="match status" value="1"/>
</dbReference>
<protein>
    <submittedName>
        <fullName evidence="3">Adenylate/guanylate cyclase domain-containing protein</fullName>
    </submittedName>
</protein>
<feature type="transmembrane region" description="Helical" evidence="1">
    <location>
        <begin position="397"/>
        <end position="418"/>
    </location>
</feature>
<dbReference type="GO" id="GO:0004016">
    <property type="term" value="F:adenylate cyclase activity"/>
    <property type="evidence" value="ECO:0007669"/>
    <property type="project" value="UniProtKB-ARBA"/>
</dbReference>
<dbReference type="CDD" id="cd07302">
    <property type="entry name" value="CHD"/>
    <property type="match status" value="1"/>
</dbReference>
<dbReference type="PANTHER" id="PTHR43081">
    <property type="entry name" value="ADENYLATE CYCLASE, TERMINAL-DIFFERENTIATION SPECIFIC-RELATED"/>
    <property type="match status" value="1"/>
</dbReference>
<dbReference type="PANTHER" id="PTHR43081:SF1">
    <property type="entry name" value="ADENYLATE CYCLASE, TERMINAL-DIFFERENTIATION SPECIFIC"/>
    <property type="match status" value="1"/>
</dbReference>
<sequence>MRGPLVQRALGLWTIAGLVLVVCLGILALRPPLYLQLRDLVFDSYQRLSPRTFDPEAPVHIIDIDEASLSAFGQWPWPRPIIAAMTERLQAHGAAAIGFDIVFAEPDRTSPEEVAATWRRFGGPELAGADLPSHDSRLGQTLAQGPSVLAIAGVGTQAGTTRGLSERPELRGGVAVTGRWPASLPRYPAALVNLPVLDAGASGIGAISLGAGTDGIVRTVPVVMGVGEVLVPALSVELLRVAQGAGGHLLRTSEASGETGVGPVTALALRTGAFELPLEADGRFRVHFAGQHPERISSVLDVLGPSGAASGIDPALAARVGGKIVLIGTSAQGLLDIRATPLDPTVPGVTIHAELLEQVIAGQFLSRPDWMAGLEAIALVMAVVIVTAILRQDRPLLALLATFGLSGAAVVAGPAAFIHGKVLVDPVMMGLAPIAIFLPGAALGLLAKERARRAIRARFSHFVPADLLPEIEADPDRVLTPRGAERELTVLFVDMQGFSGASEHLSPPQVLALVNTFLSEVSATLVTHRATIDKFMGDAVMAFWNAPIAAADHAEAALGALGPIRAAAARASADAEALGLPPISVRIGVNTGKAAIGLVGSEARLSYTCLGESVNLAARLEGLTRLYGVWNCVGPATAAACPDDLAPVALDLISVKGFRRAVEVSTVLPVDLDGLPQFRKGLAEARSLYAARDWDAATAAFLALSRLELPGCAPDVIASLYLDRIAQFRVSPPAAAWDGGHSATSK</sequence>
<evidence type="ECO:0000313" key="4">
    <source>
        <dbReference type="Proteomes" id="UP000306340"/>
    </source>
</evidence>
<dbReference type="PROSITE" id="PS50125">
    <property type="entry name" value="GUANYLATE_CYCLASE_2"/>
    <property type="match status" value="1"/>
</dbReference>
<evidence type="ECO:0000313" key="3">
    <source>
        <dbReference type="EMBL" id="TKA98356.1"/>
    </source>
</evidence>
<feature type="transmembrane region" description="Helical" evidence="1">
    <location>
        <begin position="370"/>
        <end position="390"/>
    </location>
</feature>
<feature type="domain" description="Guanylate cyclase" evidence="2">
    <location>
        <begin position="489"/>
        <end position="621"/>
    </location>
</feature>
<keyword evidence="1" id="KW-0812">Transmembrane</keyword>
<evidence type="ECO:0000259" key="2">
    <source>
        <dbReference type="PROSITE" id="PS50125"/>
    </source>
</evidence>
<comment type="caution">
    <text evidence="3">The sequence shown here is derived from an EMBL/GenBank/DDBJ whole genome shotgun (WGS) entry which is preliminary data.</text>
</comment>
<dbReference type="InterPro" id="IPR029787">
    <property type="entry name" value="Nucleotide_cyclase"/>
</dbReference>
<feature type="transmembrane region" description="Helical" evidence="1">
    <location>
        <begin position="430"/>
        <end position="447"/>
    </location>
</feature>
<keyword evidence="1" id="KW-0472">Membrane</keyword>
<organism evidence="3 4">
    <name type="scientific">Cereibacter changlensis</name>
    <dbReference type="NCBI Taxonomy" id="402884"/>
    <lineage>
        <taxon>Bacteria</taxon>
        <taxon>Pseudomonadati</taxon>
        <taxon>Pseudomonadota</taxon>
        <taxon>Alphaproteobacteria</taxon>
        <taxon>Rhodobacterales</taxon>
        <taxon>Paracoccaceae</taxon>
        <taxon>Cereibacter</taxon>
    </lineage>
</organism>
<dbReference type="Pfam" id="PF05226">
    <property type="entry name" value="CHASE2"/>
    <property type="match status" value="1"/>
</dbReference>
<name>A0A4U0Z515_9RHOB</name>
<dbReference type="SMART" id="SM01080">
    <property type="entry name" value="CHASE2"/>
    <property type="match status" value="1"/>
</dbReference>
<dbReference type="InterPro" id="IPR001054">
    <property type="entry name" value="A/G_cyclase"/>
</dbReference>
<keyword evidence="1" id="KW-1133">Transmembrane helix</keyword>